<dbReference type="PANTHER" id="PTHR48098">
    <property type="entry name" value="ENTEROCHELIN ESTERASE-RELATED"/>
    <property type="match status" value="1"/>
</dbReference>
<dbReference type="Gene3D" id="3.40.50.1820">
    <property type="entry name" value="alpha/beta hydrolase"/>
    <property type="match status" value="1"/>
</dbReference>
<dbReference type="SUPFAM" id="SSF53474">
    <property type="entry name" value="alpha/beta-Hydrolases"/>
    <property type="match status" value="1"/>
</dbReference>
<comment type="caution">
    <text evidence="1">The sequence shown here is derived from an EMBL/GenBank/DDBJ whole genome shotgun (WGS) entry which is preliminary data.</text>
</comment>
<dbReference type="InterPro" id="IPR000801">
    <property type="entry name" value="Esterase-like"/>
</dbReference>
<dbReference type="Proteomes" id="UP000305848">
    <property type="component" value="Unassembled WGS sequence"/>
</dbReference>
<reference evidence="1 2" key="1">
    <citation type="submission" date="2019-05" db="EMBL/GenBank/DDBJ databases">
        <title>Panacibacter sp. strain 17mud1-8 Genome sequencing and assembly.</title>
        <authorList>
            <person name="Chhetri G."/>
        </authorList>
    </citation>
    <scope>NUCLEOTIDE SEQUENCE [LARGE SCALE GENOMIC DNA]</scope>
    <source>
        <strain evidence="1 2">17mud1-8</strain>
    </source>
</reference>
<dbReference type="PANTHER" id="PTHR48098:SF3">
    <property type="entry name" value="IRON(III) ENTEROBACTIN ESTERASE"/>
    <property type="match status" value="1"/>
</dbReference>
<dbReference type="AlphaFoldDB" id="A0A4U3L8V8"/>
<dbReference type="Pfam" id="PF00756">
    <property type="entry name" value="Esterase"/>
    <property type="match status" value="1"/>
</dbReference>
<dbReference type="EMBL" id="SZQL01000002">
    <property type="protein sequence ID" value="TKK70904.1"/>
    <property type="molecule type" value="Genomic_DNA"/>
</dbReference>
<gene>
    <name evidence="1" type="ORF">FC093_04205</name>
</gene>
<dbReference type="InterPro" id="IPR050583">
    <property type="entry name" value="Mycobacterial_A85_antigen"/>
</dbReference>
<proteinExistence type="predicted"/>
<accession>A0A4U3L8V8</accession>
<dbReference type="InterPro" id="IPR029058">
    <property type="entry name" value="AB_hydrolase_fold"/>
</dbReference>
<evidence type="ECO:0000313" key="1">
    <source>
        <dbReference type="EMBL" id="TKK70904.1"/>
    </source>
</evidence>
<protein>
    <submittedName>
        <fullName evidence="1">Esterase</fullName>
    </submittedName>
</protein>
<organism evidence="1 2">
    <name type="scientific">Ilyomonas limi</name>
    <dbReference type="NCBI Taxonomy" id="2575867"/>
    <lineage>
        <taxon>Bacteria</taxon>
        <taxon>Pseudomonadati</taxon>
        <taxon>Bacteroidota</taxon>
        <taxon>Chitinophagia</taxon>
        <taxon>Chitinophagales</taxon>
        <taxon>Chitinophagaceae</taxon>
        <taxon>Ilyomonas</taxon>
    </lineage>
</organism>
<name>A0A4U3L8V8_9BACT</name>
<sequence>MRREITSWYSPSTNREMPIVTYGHYGFALLMIPTAGADFLEYERFNLINAIAPFIDAGKVKVFSINSMNKESWLNYDMWGEHKAINHNNFNHYVINEVIPFIRNNVGNDTFVYTCGASFGALHSMNLFLKHPDIINGVIAMSGVYDLTEYTRGYWDEQVYYNSPVHYMPNLHDKWYLDKIRASQHIHILSGSGDYEAPGENKRFSDILWSKGIWHNLEIWGTDMKHEWPTWYKMLPYVLGSKF</sequence>
<evidence type="ECO:0000313" key="2">
    <source>
        <dbReference type="Proteomes" id="UP000305848"/>
    </source>
</evidence>
<keyword evidence="2" id="KW-1185">Reference proteome</keyword>
<dbReference type="OrthoDB" id="9775130at2"/>
<dbReference type="RefSeq" id="WP_137260503.1">
    <property type="nucleotide sequence ID" value="NZ_SZQL01000002.1"/>
</dbReference>